<protein>
    <recommendedName>
        <fullName evidence="4">Subtilase family protein</fullName>
    </recommendedName>
</protein>
<dbReference type="Gene3D" id="3.40.50.200">
    <property type="entry name" value="Peptidase S8/S53 domain"/>
    <property type="match status" value="1"/>
</dbReference>
<dbReference type="EMBL" id="FZOY01000002">
    <property type="protein sequence ID" value="SNS51439.1"/>
    <property type="molecule type" value="Genomic_DNA"/>
</dbReference>
<proteinExistence type="predicted"/>
<dbReference type="Gene3D" id="2.60.120.1290">
    <property type="match status" value="1"/>
</dbReference>
<dbReference type="InterPro" id="IPR036852">
    <property type="entry name" value="Peptidase_S8/S53_dom_sf"/>
</dbReference>
<accession>A0A239F3H6</accession>
<dbReference type="GO" id="GO:0006508">
    <property type="term" value="P:proteolysis"/>
    <property type="evidence" value="ECO:0007669"/>
    <property type="project" value="InterPro"/>
</dbReference>
<evidence type="ECO:0000313" key="2">
    <source>
        <dbReference type="EMBL" id="SNS51439.1"/>
    </source>
</evidence>
<dbReference type="SUPFAM" id="SSF52743">
    <property type="entry name" value="Subtilisin-like"/>
    <property type="match status" value="1"/>
</dbReference>
<sequence length="668" mass="72347">MTRWSAWRPVREPGESPYHDWWSRMERGSGHPQPTGRMHDVVPLRSLLPGARGKPVEPRLRMSNALTAPTPPGTWNAGFKAHLEAQGDWLPPLERLPVVPEGTVMVGVIDADIPLGHTRLCDASGNTRIAAAWQMGLPDGPDYLPFGHELYAADIDRYLSEYRSGPENRLDQSAFDRRTGMVNMKDRYARRALASRYSHGAHVLDVAAGCRPEGDQDPIAQTRVLAVNLPPRIAFGASGEFLDYYMVHALRRIVDLSDAIWLRNHPEPGDGPYGYPLVVNLSFGRQAGIKDRRGIFARAVSQLLELRRADYAPIDVVTPAGNDNLERMHAVASLAPGPEGAGEASELELRIQPGDQSSGYVEILFEADVEGLDPRYAPLEIDVVPPGGTPQPRRTRVNARSLWGEVAEIHCGMDPADRQDGKQLFRILVCVAPTSRPGDTGPCAPSGAWKIHLRNLGPHRLEIDLNIQTDQAILPGSTAGRRAYFDSPYYHRYNEAGRLLDTAATEPVPVNTPPGAPPGTPVVLRHGTINATASSKEVACLGGYRLNDGREAPYSSTGAGVPLPNDGRSAPTAALPTDDGAAIYGRLAAGSADGSVVAMRGTSFAAPQAVRFIALARLRGETDTSGSELLAEQARRDEAQADFPTGRMTVKSGAGRMRSPFPEPVKRL</sequence>
<evidence type="ECO:0000313" key="3">
    <source>
        <dbReference type="Proteomes" id="UP000198426"/>
    </source>
</evidence>
<dbReference type="AlphaFoldDB" id="A0A239F3H6"/>
<name>A0A239F3H6_9RHOB</name>
<feature type="region of interest" description="Disordered" evidence="1">
    <location>
        <begin position="624"/>
        <end position="668"/>
    </location>
</feature>
<reference evidence="2 3" key="1">
    <citation type="submission" date="2017-06" db="EMBL/GenBank/DDBJ databases">
        <authorList>
            <person name="Kim H.J."/>
            <person name="Triplett B.A."/>
        </authorList>
    </citation>
    <scope>NUCLEOTIDE SEQUENCE [LARGE SCALE GENOMIC DNA]</scope>
    <source>
        <strain evidence="2 3">DSM 29339</strain>
    </source>
</reference>
<keyword evidence="3" id="KW-1185">Reference proteome</keyword>
<organism evidence="2 3">
    <name type="scientific">Tropicimonas sediminicola</name>
    <dbReference type="NCBI Taxonomy" id="1031541"/>
    <lineage>
        <taxon>Bacteria</taxon>
        <taxon>Pseudomonadati</taxon>
        <taxon>Pseudomonadota</taxon>
        <taxon>Alphaproteobacteria</taxon>
        <taxon>Rhodobacterales</taxon>
        <taxon>Roseobacteraceae</taxon>
        <taxon>Tropicimonas</taxon>
    </lineage>
</organism>
<gene>
    <name evidence="2" type="ORF">SAMN05421757_102478</name>
</gene>
<dbReference type="GO" id="GO:0004252">
    <property type="term" value="F:serine-type endopeptidase activity"/>
    <property type="evidence" value="ECO:0007669"/>
    <property type="project" value="InterPro"/>
</dbReference>
<evidence type="ECO:0000256" key="1">
    <source>
        <dbReference type="SAM" id="MobiDB-lite"/>
    </source>
</evidence>
<dbReference type="Proteomes" id="UP000198426">
    <property type="component" value="Unassembled WGS sequence"/>
</dbReference>
<evidence type="ECO:0008006" key="4">
    <source>
        <dbReference type="Google" id="ProtNLM"/>
    </source>
</evidence>